<gene>
    <name evidence="2" type="ORF">DJ533_01795</name>
</gene>
<organism evidence="2 3">
    <name type="scientific">Acinetobacter defluvii</name>
    <dbReference type="NCBI Taxonomy" id="1871111"/>
    <lineage>
        <taxon>Bacteria</taxon>
        <taxon>Pseudomonadati</taxon>
        <taxon>Pseudomonadota</taxon>
        <taxon>Gammaproteobacteria</taxon>
        <taxon>Moraxellales</taxon>
        <taxon>Moraxellaceae</taxon>
        <taxon>Acinetobacter</taxon>
    </lineage>
</organism>
<geneLocation type="plasmid" evidence="2 3">
    <name>pOXA58_010030</name>
</geneLocation>
<dbReference type="Proteomes" id="UP000245977">
    <property type="component" value="Plasmid pOXA58_010030"/>
</dbReference>
<dbReference type="EMBL" id="CP029396">
    <property type="protein sequence ID" value="AWL27421.1"/>
    <property type="molecule type" value="Genomic_DNA"/>
</dbReference>
<evidence type="ECO:0000313" key="3">
    <source>
        <dbReference type="Proteomes" id="UP000245977"/>
    </source>
</evidence>
<keyword evidence="3" id="KW-1185">Reference proteome</keyword>
<dbReference type="Pfam" id="PF13557">
    <property type="entry name" value="Phenol_MetA_deg"/>
    <property type="match status" value="1"/>
</dbReference>
<keyword evidence="2" id="KW-0614">Plasmid</keyword>
<reference evidence="2" key="1">
    <citation type="submission" date="2019-08" db="EMBL/GenBank/DDBJ databases">
        <title>The complete genome of Acinetobacter defluvii strain WCHAD010030.</title>
        <authorList>
            <person name="Hu Y."/>
            <person name="Qin J."/>
            <person name="Feng Y."/>
            <person name="Zong Z."/>
        </authorList>
    </citation>
    <scope>NUCLEOTIDE SEQUENCE</scope>
    <source>
        <strain evidence="2">WCHA30</strain>
        <plasmid evidence="2">pOXA58_010030</plasmid>
    </source>
</reference>
<keyword evidence="1" id="KW-0732">Signal</keyword>
<accession>A0A2S2F8X3</accession>
<evidence type="ECO:0000256" key="1">
    <source>
        <dbReference type="SAM" id="SignalP"/>
    </source>
</evidence>
<sequence>MKIKTLCLISGALACVFSASIYATENGSDSFALGAEGLLAGALPPPGLYLLTYYQNYTASNFVGSDGNTLIPDFDIDAKAVVPRLVWMTEQQLLGGQLGFYAAQPLVDLRLKMAGQRDHNSGLGDLIFAPMLGWHQGNHHWVAAVETIFPTGDYDQNDLANLGKNYYTFRPILAYTFSQPQGWDISTKMSYSFNTENKDTNYHSGEYFAADYSVGYKLNPNLTLAVQGYAFKQTQSDQVEDIDIGFRGQALAYGPGIHYQKDGWALEAKYLKETEVENRPKGDATWLKFVWSF</sequence>
<protein>
    <submittedName>
        <fullName evidence="2">Phenol degradation protein meta</fullName>
    </submittedName>
</protein>
<evidence type="ECO:0000313" key="2">
    <source>
        <dbReference type="EMBL" id="AWL27421.1"/>
    </source>
</evidence>
<feature type="chain" id="PRO_5015422790" evidence="1">
    <location>
        <begin position="24"/>
        <end position="293"/>
    </location>
</feature>
<dbReference type="AlphaFoldDB" id="A0A2S2F8X3"/>
<dbReference type="InterPro" id="IPR025737">
    <property type="entry name" value="FApF"/>
</dbReference>
<dbReference type="KEGG" id="adv:DJ533_01795"/>
<dbReference type="PROSITE" id="PS51257">
    <property type="entry name" value="PROKAR_LIPOPROTEIN"/>
    <property type="match status" value="1"/>
</dbReference>
<dbReference type="RefSeq" id="WP_033917432.1">
    <property type="nucleotide sequence ID" value="NZ_CP029396.2"/>
</dbReference>
<proteinExistence type="predicted"/>
<feature type="signal peptide" evidence="1">
    <location>
        <begin position="1"/>
        <end position="23"/>
    </location>
</feature>
<dbReference type="STRING" id="1871111.GCA_001704615_02443"/>
<dbReference type="OrthoDB" id="8639774at2"/>
<name>A0A2S2F8X3_9GAMM</name>